<dbReference type="InterPro" id="IPR040372">
    <property type="entry name" value="YaeB-like"/>
</dbReference>
<keyword evidence="2" id="KW-0808">Transferase</keyword>
<gene>
    <name evidence="10" type="primary">trmo</name>
</gene>
<feature type="domain" description="TsaA-like" evidence="9">
    <location>
        <begin position="79"/>
        <end position="217"/>
    </location>
</feature>
<dbReference type="NCBIfam" id="TIGR00104">
    <property type="entry name" value="tRNA_TsaA"/>
    <property type="match status" value="1"/>
</dbReference>
<evidence type="ECO:0000313" key="10">
    <source>
        <dbReference type="Ensembl" id="ENSCMIP00000015933.1"/>
    </source>
</evidence>
<name>A0A4W3HG45_CALMI</name>
<dbReference type="PROSITE" id="PS51668">
    <property type="entry name" value="TSAA_2"/>
    <property type="match status" value="1"/>
</dbReference>
<dbReference type="InterPro" id="IPR036414">
    <property type="entry name" value="YaeB_N_sf"/>
</dbReference>
<evidence type="ECO:0000256" key="5">
    <source>
        <dbReference type="ARBA" id="ARBA00033753"/>
    </source>
</evidence>
<comment type="similarity">
    <text evidence="5">Belongs to the tRNA methyltransferase O family.</text>
</comment>
<keyword evidence="11" id="KW-1185">Reference proteome</keyword>
<dbReference type="PROSITE" id="PS01318">
    <property type="entry name" value="TSAA_1"/>
    <property type="match status" value="1"/>
</dbReference>
<dbReference type="Ensembl" id="ENSCMIT00000016257.1">
    <property type="protein sequence ID" value="ENSCMIP00000015933.1"/>
    <property type="gene ID" value="ENSCMIG00000007726.1"/>
</dbReference>
<dbReference type="FunFam" id="2.40.30.70:FF:000002">
    <property type="entry name" value="tRNA (Adenine(37)-N6)-methyltransferase isoform X1"/>
    <property type="match status" value="1"/>
</dbReference>
<evidence type="ECO:0000256" key="8">
    <source>
        <dbReference type="ARBA" id="ARBA00079732"/>
    </source>
</evidence>
<dbReference type="Proteomes" id="UP000314986">
    <property type="component" value="Unassembled WGS sequence"/>
</dbReference>
<evidence type="ECO:0000256" key="3">
    <source>
        <dbReference type="ARBA" id="ARBA00022691"/>
    </source>
</evidence>
<dbReference type="Pfam" id="PF01980">
    <property type="entry name" value="TrmO_N"/>
    <property type="match status" value="1"/>
</dbReference>
<dbReference type="GO" id="GO:0008168">
    <property type="term" value="F:methyltransferase activity"/>
    <property type="evidence" value="ECO:0007669"/>
    <property type="project" value="UniProtKB-KW"/>
</dbReference>
<reference evidence="10" key="5">
    <citation type="submission" date="2025-09" db="UniProtKB">
        <authorList>
            <consortium name="Ensembl"/>
        </authorList>
    </citation>
    <scope>IDENTIFICATION</scope>
</reference>
<evidence type="ECO:0000256" key="7">
    <source>
        <dbReference type="ARBA" id="ARBA00068542"/>
    </source>
</evidence>
<dbReference type="Gene3D" id="2.40.30.70">
    <property type="entry name" value="YaeB-like"/>
    <property type="match status" value="1"/>
</dbReference>
<dbReference type="KEGG" id="cmk:103178057"/>
<dbReference type="GO" id="GO:0032259">
    <property type="term" value="P:methylation"/>
    <property type="evidence" value="ECO:0007669"/>
    <property type="project" value="UniProtKB-KW"/>
</dbReference>
<dbReference type="Gene3D" id="3.30.2310.10">
    <property type="entry name" value="YaeB-like"/>
    <property type="match status" value="1"/>
</dbReference>
<dbReference type="InParanoid" id="A0A4W3HG45"/>
<accession>A0A4W3HG45</accession>
<sequence>MAAGGGACSPLEREVRVTRGELRNLRQQIDKAVRVHKKSIDDLRSFLSDIKREQIQDSATTGNQDAEMPFCLEKGNIGTVPIGFLESCFSVKNATPRQPTICSLSRARLKISKAVFTNPEHSLIGLDQFSHVWIVFIFHKNGHQSCKAKVKPPRLNGLKTGVFSTRSPHRPNAIGLTLAKLDRIEGDTVCLSGIDMIEGTPVLDIKPYIPDYDTPRCDASSDGKDSQFNKDIVLDEQFQTVTNPVTGVYIDEGQVDTNGTSEVGGGCFAELGPNPPIYGTHSITNRSGEVLHGEDQHLTKVEEIPLGCELKCEKDNQFAATKEAGVDQSFFLTVEKIRHQLIHSDIATESTDRGKVISMELKDAGTTMYHQYQHQPKRSSSAGQDLGNEPCISTVAAWVKESPVSSLDVRFTPYAEKDLEQFQAPDKADPGKTSLKHFQSIEEARSAIMAILSADPRSVYRRKQCQDQLFYFTLDSAHITCWFGGAFAEILRIKPVKEKKFVTE</sequence>
<evidence type="ECO:0000259" key="9">
    <source>
        <dbReference type="PROSITE" id="PS51668"/>
    </source>
</evidence>
<dbReference type="OMA" id="IDMIQGT"/>
<reference evidence="10" key="4">
    <citation type="submission" date="2025-08" db="UniProtKB">
        <authorList>
            <consortium name="Ensembl"/>
        </authorList>
    </citation>
    <scope>IDENTIFICATION</scope>
</reference>
<dbReference type="InterPro" id="IPR023370">
    <property type="entry name" value="TrmO-like_N"/>
</dbReference>
<dbReference type="CTD" id="51531"/>
<keyword evidence="4" id="KW-0819">tRNA processing</keyword>
<proteinExistence type="inferred from homology"/>
<dbReference type="AlphaFoldDB" id="A0A4W3HG45"/>
<dbReference type="GeneID" id="103178057"/>
<comment type="catalytic activity">
    <reaction evidence="6">
        <text>N(6)-L-threonylcarbamoyladenosine(37) in tRNA + S-adenosyl-L-methionine = N(6)-methyl,N(6)-L-threonylcarbamoyladenosine(37) in tRNA + S-adenosyl-L-homocysteine + H(+)</text>
        <dbReference type="Rhea" id="RHEA:70027"/>
        <dbReference type="Rhea" id="RHEA-COMP:10163"/>
        <dbReference type="Rhea" id="RHEA-COMP:17808"/>
        <dbReference type="ChEBI" id="CHEBI:15378"/>
        <dbReference type="ChEBI" id="CHEBI:57856"/>
        <dbReference type="ChEBI" id="CHEBI:59789"/>
        <dbReference type="ChEBI" id="CHEBI:74418"/>
        <dbReference type="ChEBI" id="CHEBI:188470"/>
    </reaction>
    <physiologicalReaction direction="left-to-right" evidence="6">
        <dbReference type="Rhea" id="RHEA:70028"/>
    </physiologicalReaction>
</comment>
<dbReference type="InterPro" id="IPR023368">
    <property type="entry name" value="UPF0066_cons_site"/>
</dbReference>
<reference evidence="11" key="3">
    <citation type="journal article" date="2014" name="Nature">
        <title>Elephant shark genome provides unique insights into gnathostome evolution.</title>
        <authorList>
            <consortium name="International Elephant Shark Genome Sequencing Consortium"/>
            <person name="Venkatesh B."/>
            <person name="Lee A.P."/>
            <person name="Ravi V."/>
            <person name="Maurya A.K."/>
            <person name="Lian M.M."/>
            <person name="Swann J.B."/>
            <person name="Ohta Y."/>
            <person name="Flajnik M.F."/>
            <person name="Sutoh Y."/>
            <person name="Kasahara M."/>
            <person name="Hoon S."/>
            <person name="Gangu V."/>
            <person name="Roy S.W."/>
            <person name="Irimia M."/>
            <person name="Korzh V."/>
            <person name="Kondrychyn I."/>
            <person name="Lim Z.W."/>
            <person name="Tay B.H."/>
            <person name="Tohari S."/>
            <person name="Kong K.W."/>
            <person name="Ho S."/>
            <person name="Lorente-Galdos B."/>
            <person name="Quilez J."/>
            <person name="Marques-Bonet T."/>
            <person name="Raney B.J."/>
            <person name="Ingham P.W."/>
            <person name="Tay A."/>
            <person name="Hillier L.W."/>
            <person name="Minx P."/>
            <person name="Boehm T."/>
            <person name="Wilson R.K."/>
            <person name="Brenner S."/>
            <person name="Warren W.C."/>
        </authorList>
    </citation>
    <scope>NUCLEOTIDE SEQUENCE [LARGE SCALE GENOMIC DNA]</scope>
</reference>
<keyword evidence="1" id="KW-0489">Methyltransferase</keyword>
<dbReference type="STRING" id="7868.ENSCMIP00000015933"/>
<dbReference type="GeneTree" id="ENSGT00390000004643"/>
<reference evidence="11" key="1">
    <citation type="journal article" date="2006" name="Science">
        <title>Ancient noncoding elements conserved in the human genome.</title>
        <authorList>
            <person name="Venkatesh B."/>
            <person name="Kirkness E.F."/>
            <person name="Loh Y.H."/>
            <person name="Halpern A.L."/>
            <person name="Lee A.P."/>
            <person name="Johnson J."/>
            <person name="Dandona N."/>
            <person name="Viswanathan L.D."/>
            <person name="Tay A."/>
            <person name="Venter J.C."/>
            <person name="Strausberg R.L."/>
            <person name="Brenner S."/>
        </authorList>
    </citation>
    <scope>NUCLEOTIDE SEQUENCE [LARGE SCALE GENOMIC DNA]</scope>
</reference>
<evidence type="ECO:0000256" key="6">
    <source>
        <dbReference type="ARBA" id="ARBA00051117"/>
    </source>
</evidence>
<reference evidence="11" key="2">
    <citation type="journal article" date="2007" name="PLoS Biol.">
        <title>Survey sequencing and comparative analysis of the elephant shark (Callorhinchus milii) genome.</title>
        <authorList>
            <person name="Venkatesh B."/>
            <person name="Kirkness E.F."/>
            <person name="Loh Y.H."/>
            <person name="Halpern A.L."/>
            <person name="Lee A.P."/>
            <person name="Johnson J."/>
            <person name="Dandona N."/>
            <person name="Viswanathan L.D."/>
            <person name="Tay A."/>
            <person name="Venter J.C."/>
            <person name="Strausberg R.L."/>
            <person name="Brenner S."/>
        </authorList>
    </citation>
    <scope>NUCLEOTIDE SEQUENCE [LARGE SCALE GENOMIC DNA]</scope>
</reference>
<evidence type="ECO:0000256" key="1">
    <source>
        <dbReference type="ARBA" id="ARBA00022603"/>
    </source>
</evidence>
<dbReference type="CDD" id="cd09281">
    <property type="entry name" value="UPF0066"/>
    <property type="match status" value="1"/>
</dbReference>
<organism evidence="10 11">
    <name type="scientific">Callorhinchus milii</name>
    <name type="common">Ghost shark</name>
    <dbReference type="NCBI Taxonomy" id="7868"/>
    <lineage>
        <taxon>Eukaryota</taxon>
        <taxon>Metazoa</taxon>
        <taxon>Chordata</taxon>
        <taxon>Craniata</taxon>
        <taxon>Vertebrata</taxon>
        <taxon>Chondrichthyes</taxon>
        <taxon>Holocephali</taxon>
        <taxon>Chimaeriformes</taxon>
        <taxon>Callorhinchidae</taxon>
        <taxon>Callorhinchus</taxon>
    </lineage>
</organism>
<dbReference type="SUPFAM" id="SSF118196">
    <property type="entry name" value="YaeB-like"/>
    <property type="match status" value="1"/>
</dbReference>
<evidence type="ECO:0000313" key="11">
    <source>
        <dbReference type="Proteomes" id="UP000314986"/>
    </source>
</evidence>
<keyword evidence="3" id="KW-0949">S-adenosyl-L-methionine</keyword>
<dbReference type="OrthoDB" id="4882at2759"/>
<dbReference type="FunFam" id="3.30.2310.10:FF:000002">
    <property type="entry name" value="tRNA methyltransferase O"/>
    <property type="match status" value="1"/>
</dbReference>
<protein>
    <recommendedName>
        <fullName evidence="7">tRNA (adenine(37)-N6)-methyltransferase</fullName>
    </recommendedName>
    <alternativeName>
        <fullName evidence="8">tRNA methyltransferase O</fullName>
    </alternativeName>
</protein>
<dbReference type="GO" id="GO:0008033">
    <property type="term" value="P:tRNA processing"/>
    <property type="evidence" value="ECO:0007669"/>
    <property type="project" value="UniProtKB-KW"/>
</dbReference>
<dbReference type="PANTHER" id="PTHR12818:SF0">
    <property type="entry name" value="TRNA (ADENINE(37)-N6)-METHYLTRANSFERASE"/>
    <property type="match status" value="1"/>
</dbReference>
<evidence type="ECO:0000256" key="4">
    <source>
        <dbReference type="ARBA" id="ARBA00022694"/>
    </source>
</evidence>
<dbReference type="PANTHER" id="PTHR12818">
    <property type="entry name" value="TRNA (ADENINE(37)-N6)-METHYLTRANSFERASE"/>
    <property type="match status" value="1"/>
</dbReference>
<dbReference type="InterPro" id="IPR036413">
    <property type="entry name" value="YaeB-like_sf"/>
</dbReference>
<evidence type="ECO:0000256" key="2">
    <source>
        <dbReference type="ARBA" id="ARBA00022679"/>
    </source>
</evidence>